<dbReference type="PANTHER" id="PTHR46394">
    <property type="entry name" value="ANNEXIN"/>
    <property type="match status" value="1"/>
</dbReference>
<dbReference type="InterPro" id="IPR052580">
    <property type="entry name" value="Lipid_Hydrolase"/>
</dbReference>
<dbReference type="PROSITE" id="PS51635">
    <property type="entry name" value="PNPLA"/>
    <property type="match status" value="1"/>
</dbReference>
<dbReference type="InterPro" id="IPR002641">
    <property type="entry name" value="PNPLA_dom"/>
</dbReference>
<keyword evidence="2" id="KW-1133">Transmembrane helix</keyword>
<dbReference type="GO" id="GO:0006629">
    <property type="term" value="P:lipid metabolic process"/>
    <property type="evidence" value="ECO:0007669"/>
    <property type="project" value="UniProtKB-KW"/>
</dbReference>
<evidence type="ECO:0000313" key="4">
    <source>
        <dbReference type="EMBL" id="QHU27852.1"/>
    </source>
</evidence>
<evidence type="ECO:0000256" key="1">
    <source>
        <dbReference type="ARBA" id="ARBA00023098"/>
    </source>
</evidence>
<dbReference type="AlphaFoldDB" id="A0A6C0LF81"/>
<keyword evidence="2" id="KW-0812">Transmembrane</keyword>
<dbReference type="PANTHER" id="PTHR46394:SF1">
    <property type="entry name" value="PNPLA DOMAIN-CONTAINING PROTEIN"/>
    <property type="match status" value="1"/>
</dbReference>
<name>A0A6C0LF81_9ZZZZ</name>
<dbReference type="SUPFAM" id="SSF52151">
    <property type="entry name" value="FabD/lysophospholipase-like"/>
    <property type="match status" value="1"/>
</dbReference>
<evidence type="ECO:0000256" key="2">
    <source>
        <dbReference type="SAM" id="Phobius"/>
    </source>
</evidence>
<keyword evidence="1" id="KW-0443">Lipid metabolism</keyword>
<organism evidence="4">
    <name type="scientific">viral metagenome</name>
    <dbReference type="NCBI Taxonomy" id="1070528"/>
    <lineage>
        <taxon>unclassified sequences</taxon>
        <taxon>metagenomes</taxon>
        <taxon>organismal metagenomes</taxon>
    </lineage>
</organism>
<sequence>MSTNASTNMNITHLVLSGGGMRGVIFVGALRYLYLNNMHKNIKHIAGCSIGSLIGIMFALKLTIYEMEEVLYNCMKDNELCFLSIKKYIRLITELGLFDTEAMIKHLKIIIKRKYPDRCKDTKDTKDTEEPNDCEDISETITFAQLSKIFGVNMYISCTNINTCENEIFSIEKTPDACVYKACCASMSIPLLFKPINIGDYHYYDGGLTNNFPIKIFADVPRENIIGMLLYKDNDNQNAEHIPIKTINFIYIVKQLMTILNMLRVKEVLLKQIQDSKYTNYYRPQNLVLKSGMNIIFARKGMRLHITKKEIDEMVYVGFETMTEYIDELTAKYTADANARIDAISL</sequence>
<evidence type="ECO:0000259" key="3">
    <source>
        <dbReference type="PROSITE" id="PS51635"/>
    </source>
</evidence>
<dbReference type="EMBL" id="MN740463">
    <property type="protein sequence ID" value="QHU27852.1"/>
    <property type="molecule type" value="Genomic_DNA"/>
</dbReference>
<feature type="transmembrane region" description="Helical" evidence="2">
    <location>
        <begin position="45"/>
        <end position="65"/>
    </location>
</feature>
<dbReference type="Gene3D" id="3.40.1090.10">
    <property type="entry name" value="Cytosolic phospholipase A2 catalytic domain"/>
    <property type="match status" value="2"/>
</dbReference>
<feature type="transmembrane region" description="Helical" evidence="2">
    <location>
        <begin position="12"/>
        <end position="33"/>
    </location>
</feature>
<proteinExistence type="predicted"/>
<dbReference type="InterPro" id="IPR016035">
    <property type="entry name" value="Acyl_Trfase/lysoPLipase"/>
</dbReference>
<feature type="domain" description="PNPLA" evidence="3">
    <location>
        <begin position="14"/>
        <end position="218"/>
    </location>
</feature>
<dbReference type="Pfam" id="PF01734">
    <property type="entry name" value="Patatin"/>
    <property type="match status" value="1"/>
</dbReference>
<keyword evidence="2" id="KW-0472">Membrane</keyword>
<accession>A0A6C0LF81</accession>
<reference evidence="4" key="1">
    <citation type="journal article" date="2020" name="Nature">
        <title>Giant virus diversity and host interactions through global metagenomics.</title>
        <authorList>
            <person name="Schulz F."/>
            <person name="Roux S."/>
            <person name="Paez-Espino D."/>
            <person name="Jungbluth S."/>
            <person name="Walsh D.A."/>
            <person name="Denef V.J."/>
            <person name="McMahon K.D."/>
            <person name="Konstantinidis K.T."/>
            <person name="Eloe-Fadrosh E.A."/>
            <person name="Kyrpides N.C."/>
            <person name="Woyke T."/>
        </authorList>
    </citation>
    <scope>NUCLEOTIDE SEQUENCE</scope>
    <source>
        <strain evidence="4">GVMAG-M-3300027769-26</strain>
    </source>
</reference>
<protein>
    <recommendedName>
        <fullName evidence="3">PNPLA domain-containing protein</fullName>
    </recommendedName>
</protein>